<dbReference type="Gene3D" id="3.10.580.10">
    <property type="entry name" value="CBS-domain"/>
    <property type="match status" value="1"/>
</dbReference>
<dbReference type="OrthoDB" id="9789996at2"/>
<dbReference type="CDD" id="cd04622">
    <property type="entry name" value="CBS_pair_HRP1_like"/>
    <property type="match status" value="1"/>
</dbReference>
<reference evidence="5" key="1">
    <citation type="submission" date="2016-10" db="EMBL/GenBank/DDBJ databases">
        <authorList>
            <person name="Varghese N."/>
        </authorList>
    </citation>
    <scope>NUCLEOTIDE SEQUENCE [LARGE SCALE GENOMIC DNA]</scope>
    <source>
        <strain evidence="5">DSM 45096 / BCRC 16803 / CGMCC 4.1857 / CIP 109030 / JCM 12277 / KCTC 19219 / NBRC 100920 / 33214</strain>
    </source>
</reference>
<dbReference type="eggNOG" id="COG0517">
    <property type="taxonomic scope" value="Bacteria"/>
</dbReference>
<dbReference type="EMBL" id="FOAZ01000091">
    <property type="protein sequence ID" value="SEM87772.1"/>
    <property type="molecule type" value="Genomic_DNA"/>
</dbReference>
<sequence>MTTAQEIMHPGAQCVTEHESLATAAKLMRDRGVGALPICGENDKLIGIITDRDIVVKCIAAGLDPSATTAGELAEGRPLTIEGEDDIEQVLRVMEQYRVRRLPVIDHPAHKLIGMISEADVARHMPQARIAEFVSAICAEDD</sequence>
<name>A0A1H8BYH4_STRJI</name>
<evidence type="ECO:0000313" key="5">
    <source>
        <dbReference type="Proteomes" id="UP000183015"/>
    </source>
</evidence>
<dbReference type="SMART" id="SM00116">
    <property type="entry name" value="CBS"/>
    <property type="match status" value="2"/>
</dbReference>
<evidence type="ECO:0000256" key="1">
    <source>
        <dbReference type="ARBA" id="ARBA00023122"/>
    </source>
</evidence>
<dbReference type="PROSITE" id="PS51371">
    <property type="entry name" value="CBS"/>
    <property type="match status" value="2"/>
</dbReference>
<feature type="domain" description="CBS" evidence="3">
    <location>
        <begin position="8"/>
        <end position="66"/>
    </location>
</feature>
<dbReference type="PANTHER" id="PTHR43080:SF2">
    <property type="entry name" value="CBS DOMAIN-CONTAINING PROTEIN"/>
    <property type="match status" value="1"/>
</dbReference>
<evidence type="ECO:0000259" key="3">
    <source>
        <dbReference type="PROSITE" id="PS51371"/>
    </source>
</evidence>
<dbReference type="InterPro" id="IPR051257">
    <property type="entry name" value="Diverse_CBS-Domain"/>
</dbReference>
<dbReference type="STRING" id="235985.SAMN05414137_1923"/>
<feature type="domain" description="CBS" evidence="3">
    <location>
        <begin position="73"/>
        <end position="132"/>
    </location>
</feature>
<keyword evidence="1 2" id="KW-0129">CBS domain</keyword>
<dbReference type="SUPFAM" id="SSF54631">
    <property type="entry name" value="CBS-domain pair"/>
    <property type="match status" value="1"/>
</dbReference>
<dbReference type="PANTHER" id="PTHR43080">
    <property type="entry name" value="CBS DOMAIN-CONTAINING PROTEIN CBSX3, MITOCHONDRIAL"/>
    <property type="match status" value="1"/>
</dbReference>
<evidence type="ECO:0000256" key="2">
    <source>
        <dbReference type="PROSITE-ProRule" id="PRU00703"/>
    </source>
</evidence>
<gene>
    <name evidence="4" type="ORF">SAMN05414137_1923</name>
</gene>
<evidence type="ECO:0000313" key="4">
    <source>
        <dbReference type="EMBL" id="SEM87772.1"/>
    </source>
</evidence>
<keyword evidence="5" id="KW-1185">Reference proteome</keyword>
<dbReference type="InterPro" id="IPR000644">
    <property type="entry name" value="CBS_dom"/>
</dbReference>
<dbReference type="RefSeq" id="WP_075004333.1">
    <property type="nucleotide sequence ID" value="NZ_FOAZ01000091.1"/>
</dbReference>
<dbReference type="Pfam" id="PF00571">
    <property type="entry name" value="CBS"/>
    <property type="match status" value="2"/>
</dbReference>
<protein>
    <submittedName>
        <fullName evidence="4">CBS domain-containing protein</fullName>
    </submittedName>
</protein>
<accession>A0A1H8BYH4</accession>
<proteinExistence type="predicted"/>
<organism evidence="4 5">
    <name type="scientific">Streptacidiphilus jiangxiensis</name>
    <dbReference type="NCBI Taxonomy" id="235985"/>
    <lineage>
        <taxon>Bacteria</taxon>
        <taxon>Bacillati</taxon>
        <taxon>Actinomycetota</taxon>
        <taxon>Actinomycetes</taxon>
        <taxon>Kitasatosporales</taxon>
        <taxon>Streptomycetaceae</taxon>
        <taxon>Streptacidiphilus</taxon>
    </lineage>
</organism>
<dbReference type="InterPro" id="IPR046342">
    <property type="entry name" value="CBS_dom_sf"/>
</dbReference>
<dbReference type="AlphaFoldDB" id="A0A1H8BYH4"/>
<dbReference type="Proteomes" id="UP000183015">
    <property type="component" value="Unassembled WGS sequence"/>
</dbReference>